<feature type="domain" description="Endonuclease/exonuclease/phosphatase" evidence="1">
    <location>
        <begin position="20"/>
        <end position="186"/>
    </location>
</feature>
<dbReference type="OrthoDB" id="3264871at2759"/>
<accession>A0A0C3DCX4</accession>
<dbReference type="InterPro" id="IPR036691">
    <property type="entry name" value="Endo/exonu/phosph_ase_sf"/>
</dbReference>
<keyword evidence="3" id="KW-1185">Reference proteome</keyword>
<sequence length="290" mass="32937">MKGHTSQLTGTGPISKWSAISKTMRENKIGLLALQETHLSDQLAEQASNLYQRRLSITNSPHPNNLTGSAGIAFVINKELVKAEDVITHVLIPGRVMYILLKWHHTSTLNAINKWADLHLPKPDLLLGDFNLTEDLIDRAPARHKNDRAVTALRECRQALKCAFTFTTHGHTMSRIDRIYAKEDLEDNLIDWTHDAPGIPTNHKMVTVRLALTNSPLIGKDRWSWPLGLLHDKELNKYINQKGQQLHTEMKNLPPNDRTINAQTLWQTFKDDIKREAVKAAKKQIPKITQ</sequence>
<evidence type="ECO:0000259" key="1">
    <source>
        <dbReference type="Pfam" id="PF03372"/>
    </source>
</evidence>
<dbReference type="Pfam" id="PF03372">
    <property type="entry name" value="Exo_endo_phos"/>
    <property type="match status" value="1"/>
</dbReference>
<organism evidence="2 3">
    <name type="scientific">Scleroderma citrinum Foug A</name>
    <dbReference type="NCBI Taxonomy" id="1036808"/>
    <lineage>
        <taxon>Eukaryota</taxon>
        <taxon>Fungi</taxon>
        <taxon>Dikarya</taxon>
        <taxon>Basidiomycota</taxon>
        <taxon>Agaricomycotina</taxon>
        <taxon>Agaricomycetes</taxon>
        <taxon>Agaricomycetidae</taxon>
        <taxon>Boletales</taxon>
        <taxon>Sclerodermatineae</taxon>
        <taxon>Sclerodermataceae</taxon>
        <taxon>Scleroderma</taxon>
    </lineage>
</organism>
<dbReference type="STRING" id="1036808.A0A0C3DCX4"/>
<dbReference type="Proteomes" id="UP000053989">
    <property type="component" value="Unassembled WGS sequence"/>
</dbReference>
<dbReference type="SUPFAM" id="SSF56219">
    <property type="entry name" value="DNase I-like"/>
    <property type="match status" value="1"/>
</dbReference>
<reference evidence="3" key="2">
    <citation type="submission" date="2015-01" db="EMBL/GenBank/DDBJ databases">
        <title>Evolutionary Origins and Diversification of the Mycorrhizal Mutualists.</title>
        <authorList>
            <consortium name="DOE Joint Genome Institute"/>
            <consortium name="Mycorrhizal Genomics Consortium"/>
            <person name="Kohler A."/>
            <person name="Kuo A."/>
            <person name="Nagy L.G."/>
            <person name="Floudas D."/>
            <person name="Copeland A."/>
            <person name="Barry K.W."/>
            <person name="Cichocki N."/>
            <person name="Veneault-Fourrey C."/>
            <person name="LaButti K."/>
            <person name="Lindquist E.A."/>
            <person name="Lipzen A."/>
            <person name="Lundell T."/>
            <person name="Morin E."/>
            <person name="Murat C."/>
            <person name="Riley R."/>
            <person name="Ohm R."/>
            <person name="Sun H."/>
            <person name="Tunlid A."/>
            <person name="Henrissat B."/>
            <person name="Grigoriev I.V."/>
            <person name="Hibbett D.S."/>
            <person name="Martin F."/>
        </authorList>
    </citation>
    <scope>NUCLEOTIDE SEQUENCE [LARGE SCALE GENOMIC DNA]</scope>
    <source>
        <strain evidence="3">Foug A</strain>
    </source>
</reference>
<dbReference type="EMBL" id="KN822159">
    <property type="protein sequence ID" value="KIM54244.1"/>
    <property type="molecule type" value="Genomic_DNA"/>
</dbReference>
<evidence type="ECO:0000313" key="2">
    <source>
        <dbReference type="EMBL" id="KIM54244.1"/>
    </source>
</evidence>
<name>A0A0C3DCX4_9AGAM</name>
<dbReference type="InterPro" id="IPR005135">
    <property type="entry name" value="Endo/exonuclease/phosphatase"/>
</dbReference>
<proteinExistence type="predicted"/>
<dbReference type="HOGENOM" id="CLU_049840_0_0_1"/>
<dbReference type="InParanoid" id="A0A0C3DCX4"/>
<reference evidence="2 3" key="1">
    <citation type="submission" date="2014-04" db="EMBL/GenBank/DDBJ databases">
        <authorList>
            <consortium name="DOE Joint Genome Institute"/>
            <person name="Kuo A."/>
            <person name="Kohler A."/>
            <person name="Nagy L.G."/>
            <person name="Floudas D."/>
            <person name="Copeland A."/>
            <person name="Barry K.W."/>
            <person name="Cichocki N."/>
            <person name="Veneault-Fourrey C."/>
            <person name="LaButti K."/>
            <person name="Lindquist E.A."/>
            <person name="Lipzen A."/>
            <person name="Lundell T."/>
            <person name="Morin E."/>
            <person name="Murat C."/>
            <person name="Sun H."/>
            <person name="Tunlid A."/>
            <person name="Henrissat B."/>
            <person name="Grigoriev I.V."/>
            <person name="Hibbett D.S."/>
            <person name="Martin F."/>
            <person name="Nordberg H.P."/>
            <person name="Cantor M.N."/>
            <person name="Hua S.X."/>
        </authorList>
    </citation>
    <scope>NUCLEOTIDE SEQUENCE [LARGE SCALE GENOMIC DNA]</scope>
    <source>
        <strain evidence="2 3">Foug A</strain>
    </source>
</reference>
<protein>
    <recommendedName>
        <fullName evidence="1">Endonuclease/exonuclease/phosphatase domain-containing protein</fullName>
    </recommendedName>
</protein>
<dbReference type="GO" id="GO:0003824">
    <property type="term" value="F:catalytic activity"/>
    <property type="evidence" value="ECO:0007669"/>
    <property type="project" value="InterPro"/>
</dbReference>
<dbReference type="AlphaFoldDB" id="A0A0C3DCX4"/>
<dbReference type="Gene3D" id="3.60.10.10">
    <property type="entry name" value="Endonuclease/exonuclease/phosphatase"/>
    <property type="match status" value="1"/>
</dbReference>
<evidence type="ECO:0000313" key="3">
    <source>
        <dbReference type="Proteomes" id="UP000053989"/>
    </source>
</evidence>
<gene>
    <name evidence="2" type="ORF">SCLCIDRAFT_17748</name>
</gene>